<accession>A0A0R3PGA8</accession>
<dbReference type="WBParaSite" id="ACOC_0000329201-mRNA-1">
    <property type="protein sequence ID" value="ACOC_0000329201-mRNA-1"/>
    <property type="gene ID" value="ACOC_0000329201"/>
</dbReference>
<sequence>MSTECGFLLYVEHHYGSINGIRSPAREILCERTRPAWEKLTAYEKQIWTNRAVELARLDPRRRYFDVSKDITSNGDYISRRRRKAEQRTEGFRRRPTFPTQDVLDEDEFFTVGQPVTTLKGGAGRFLV</sequence>
<gene>
    <name evidence="1" type="ORF">ACOC_LOCUS3293</name>
</gene>
<reference evidence="3" key="1">
    <citation type="submission" date="2017-02" db="UniProtKB">
        <authorList>
            <consortium name="WormBaseParasite"/>
        </authorList>
    </citation>
    <scope>IDENTIFICATION</scope>
</reference>
<dbReference type="EMBL" id="UYYA01000939">
    <property type="protein sequence ID" value="VDM54878.1"/>
    <property type="molecule type" value="Genomic_DNA"/>
</dbReference>
<proteinExistence type="predicted"/>
<dbReference type="OrthoDB" id="5811819at2759"/>
<evidence type="ECO:0000313" key="3">
    <source>
        <dbReference type="WBParaSite" id="ACOC_0000329201-mRNA-1"/>
    </source>
</evidence>
<reference evidence="1 2" key="2">
    <citation type="submission" date="2018-11" db="EMBL/GenBank/DDBJ databases">
        <authorList>
            <consortium name="Pathogen Informatics"/>
        </authorList>
    </citation>
    <scope>NUCLEOTIDE SEQUENCE [LARGE SCALE GENOMIC DNA]</scope>
    <source>
        <strain evidence="1 2">Costa Rica</strain>
    </source>
</reference>
<dbReference type="Proteomes" id="UP000267027">
    <property type="component" value="Unassembled WGS sequence"/>
</dbReference>
<keyword evidence="2" id="KW-1185">Reference proteome</keyword>
<dbReference type="AlphaFoldDB" id="A0A0R3PGA8"/>
<protein>
    <submittedName>
        <fullName evidence="3">HMG box domain-containing protein</fullName>
    </submittedName>
</protein>
<evidence type="ECO:0000313" key="1">
    <source>
        <dbReference type="EMBL" id="VDM54878.1"/>
    </source>
</evidence>
<organism evidence="3">
    <name type="scientific">Angiostrongylus costaricensis</name>
    <name type="common">Nematode worm</name>
    <dbReference type="NCBI Taxonomy" id="334426"/>
    <lineage>
        <taxon>Eukaryota</taxon>
        <taxon>Metazoa</taxon>
        <taxon>Ecdysozoa</taxon>
        <taxon>Nematoda</taxon>
        <taxon>Chromadorea</taxon>
        <taxon>Rhabditida</taxon>
        <taxon>Rhabditina</taxon>
        <taxon>Rhabditomorpha</taxon>
        <taxon>Strongyloidea</taxon>
        <taxon>Metastrongylidae</taxon>
        <taxon>Angiostrongylus</taxon>
    </lineage>
</organism>
<name>A0A0R3PGA8_ANGCS</name>
<evidence type="ECO:0000313" key="2">
    <source>
        <dbReference type="Proteomes" id="UP000267027"/>
    </source>
</evidence>